<evidence type="ECO:0000256" key="3">
    <source>
        <dbReference type="ARBA" id="ARBA00019612"/>
    </source>
</evidence>
<evidence type="ECO:0000256" key="7">
    <source>
        <dbReference type="ARBA" id="ARBA00032012"/>
    </source>
</evidence>
<dbReference type="Pfam" id="PF09637">
    <property type="entry name" value="Med18"/>
    <property type="match status" value="1"/>
</dbReference>
<comment type="function">
    <text evidence="8">Component of the Mediator complex, a coactivator involved in the regulated transcription of nearly all RNA polymerase II-dependent genes. Mediator functions as a bridge to convey information from gene-specific regulatory proteins to the basal RNA polymerase II transcription machinery. Mediator is recruited to promoters by direct interactions with regulatory proteins and serves as a scaffold for the assembly of a functional preinitiation complex with RNA polymerase II and the general transcription factors.</text>
</comment>
<organism evidence="9 10">
    <name type="scientific">Kluyveromyces dobzhanskii CBS 2104</name>
    <dbReference type="NCBI Taxonomy" id="1427455"/>
    <lineage>
        <taxon>Eukaryota</taxon>
        <taxon>Fungi</taxon>
        <taxon>Dikarya</taxon>
        <taxon>Ascomycota</taxon>
        <taxon>Saccharomycotina</taxon>
        <taxon>Saccharomycetes</taxon>
        <taxon>Saccharomycetales</taxon>
        <taxon>Saccharomycetaceae</taxon>
        <taxon>Kluyveromyces</taxon>
    </lineage>
</organism>
<comment type="caution">
    <text evidence="9">The sequence shown here is derived from an EMBL/GenBank/DDBJ whole genome shotgun (WGS) entry which is preliminary data.</text>
</comment>
<evidence type="ECO:0000256" key="8">
    <source>
        <dbReference type="RuleBase" id="RU364150"/>
    </source>
</evidence>
<dbReference type="InterPro" id="IPR019095">
    <property type="entry name" value="Mediator_Med18"/>
</dbReference>
<keyword evidence="4 8" id="KW-0805">Transcription regulation</keyword>
<evidence type="ECO:0000256" key="5">
    <source>
        <dbReference type="ARBA" id="ARBA00023163"/>
    </source>
</evidence>
<accession>A0A0A8L6V6</accession>
<reference evidence="9 10" key="1">
    <citation type="submission" date="2014-03" db="EMBL/GenBank/DDBJ databases">
        <title>The genome of Kluyveromyces dobzhanskii.</title>
        <authorList>
            <person name="Nystedt B."/>
            <person name="Astrom S."/>
        </authorList>
    </citation>
    <scope>NUCLEOTIDE SEQUENCE [LARGE SCALE GENOMIC DNA]</scope>
    <source>
        <strain evidence="9 10">CBS 2104</strain>
    </source>
</reference>
<evidence type="ECO:0000256" key="4">
    <source>
        <dbReference type="ARBA" id="ARBA00023015"/>
    </source>
</evidence>
<evidence type="ECO:0000256" key="1">
    <source>
        <dbReference type="ARBA" id="ARBA00004123"/>
    </source>
</evidence>
<proteinExistence type="inferred from homology"/>
<dbReference type="GO" id="GO:0003712">
    <property type="term" value="F:transcription coregulator activity"/>
    <property type="evidence" value="ECO:0007669"/>
    <property type="project" value="InterPro"/>
</dbReference>
<evidence type="ECO:0000313" key="9">
    <source>
        <dbReference type="EMBL" id="CDO93943.1"/>
    </source>
</evidence>
<keyword evidence="10" id="KW-1185">Reference proteome</keyword>
<evidence type="ECO:0000256" key="2">
    <source>
        <dbReference type="ARBA" id="ARBA00009814"/>
    </source>
</evidence>
<evidence type="ECO:0000313" key="10">
    <source>
        <dbReference type="Proteomes" id="UP000031516"/>
    </source>
</evidence>
<dbReference type="GO" id="GO:0070847">
    <property type="term" value="C:core mediator complex"/>
    <property type="evidence" value="ECO:0007669"/>
    <property type="project" value="TreeGrafter"/>
</dbReference>
<dbReference type="AlphaFoldDB" id="A0A0A8L6V6"/>
<dbReference type="GO" id="GO:0006357">
    <property type="term" value="P:regulation of transcription by RNA polymerase II"/>
    <property type="evidence" value="ECO:0007669"/>
    <property type="project" value="InterPro"/>
</dbReference>
<keyword evidence="8" id="KW-0010">Activator</keyword>
<gene>
    <name evidence="8" type="primary">MED18</name>
    <name evidence="9" type="ORF">KLDO_g2231</name>
</gene>
<dbReference type="PANTHER" id="PTHR13321">
    <property type="entry name" value="MEDIATOR OF RNA POLYMERASE II TRANSCRIPTION, SUBUNIT 18"/>
    <property type="match status" value="1"/>
</dbReference>
<protein>
    <recommendedName>
        <fullName evidence="3 8">Mediator of RNA polymerase II transcription subunit 18</fullName>
    </recommendedName>
    <alternativeName>
        <fullName evidence="7 8">Mediator complex subunit 18</fullName>
    </alternativeName>
</protein>
<dbReference type="GO" id="GO:0016592">
    <property type="term" value="C:mediator complex"/>
    <property type="evidence" value="ECO:0007669"/>
    <property type="project" value="InterPro"/>
</dbReference>
<comment type="subunit">
    <text evidence="8">Component of the Mediator complex.</text>
</comment>
<sequence length="255" mass="29004">MVQQLALFSAIEDESYALCVETLTILSSNRPKLFANFSNVYKPNPILQIEKVNAKNQLVEQTRVKLSTAIPLSNLGDGAELNYHFMEKLDKDEIETFNVNNFIHETVANNRNHWSFQISDIPAAGNNRKLSNQTIHESVLQSSNGSVSSFIDELGYVNDYQFITVGVKFQFQSGVIMEIYKIWQVVQKDDAVSMKLLTKDGFMVKAMYNVNKSTDIESLNSGSQLLLKLKVDLRDYIDLDIPDRKCLDTRLNHLD</sequence>
<dbReference type="EMBL" id="CCBQ010000027">
    <property type="protein sequence ID" value="CDO93943.1"/>
    <property type="molecule type" value="Genomic_DNA"/>
</dbReference>
<comment type="subcellular location">
    <subcellularLocation>
        <location evidence="1 8">Nucleus</location>
    </subcellularLocation>
</comment>
<name>A0A0A8L6V6_9SACH</name>
<comment type="similarity">
    <text evidence="2 8">Belongs to the Mediator complex subunit 18 family.</text>
</comment>
<dbReference type="Proteomes" id="UP000031516">
    <property type="component" value="Unassembled WGS sequence"/>
</dbReference>
<dbReference type="GO" id="GO:0006369">
    <property type="term" value="P:termination of RNA polymerase II transcription"/>
    <property type="evidence" value="ECO:0007669"/>
    <property type="project" value="TreeGrafter"/>
</dbReference>
<dbReference type="Gene3D" id="2.40.320.10">
    <property type="entry name" value="Hypothetical Protein Pfu-838710-001"/>
    <property type="match status" value="1"/>
</dbReference>
<evidence type="ECO:0000256" key="6">
    <source>
        <dbReference type="ARBA" id="ARBA00023242"/>
    </source>
</evidence>
<keyword evidence="6 8" id="KW-0539">Nucleus</keyword>
<dbReference type="OrthoDB" id="5348092at2759"/>
<keyword evidence="5 8" id="KW-0804">Transcription</keyword>
<dbReference type="PANTHER" id="PTHR13321:SF2">
    <property type="entry name" value="MEDIATOR OF RNA POLYMERASE II TRANSCRIPTION SUBUNIT 18"/>
    <property type="match status" value="1"/>
</dbReference>